<dbReference type="GO" id="GO:0022625">
    <property type="term" value="C:cytosolic large ribosomal subunit"/>
    <property type="evidence" value="ECO:0007669"/>
    <property type="project" value="TreeGrafter"/>
</dbReference>
<evidence type="ECO:0000256" key="3">
    <source>
        <dbReference type="ARBA" id="ARBA00022884"/>
    </source>
</evidence>
<evidence type="ECO:0000256" key="2">
    <source>
        <dbReference type="ARBA" id="ARBA00022730"/>
    </source>
</evidence>
<evidence type="ECO:0000256" key="6">
    <source>
        <dbReference type="ARBA" id="ARBA00035197"/>
    </source>
</evidence>
<dbReference type="FunCoup" id="A0A2S8ST32">
    <property type="interactions" value="436"/>
</dbReference>
<dbReference type="InParanoid" id="A0A2S8ST32"/>
<dbReference type="GO" id="GO:0003735">
    <property type="term" value="F:structural constituent of ribosome"/>
    <property type="evidence" value="ECO:0007669"/>
    <property type="project" value="InterPro"/>
</dbReference>
<dbReference type="CDD" id="cd00432">
    <property type="entry name" value="Ribosomal_L18_L5e"/>
    <property type="match status" value="1"/>
</dbReference>
<evidence type="ECO:0000256" key="5">
    <source>
        <dbReference type="ARBA" id="ARBA00023274"/>
    </source>
</evidence>
<dbReference type="HAMAP" id="MF_01337_B">
    <property type="entry name" value="Ribosomal_uL18_B"/>
    <property type="match status" value="1"/>
</dbReference>
<dbReference type="Gene3D" id="3.30.420.100">
    <property type="match status" value="1"/>
</dbReference>
<comment type="caution">
    <text evidence="9">The sequence shown here is derived from an EMBL/GenBank/DDBJ whole genome shotgun (WGS) entry which is preliminary data.</text>
</comment>
<comment type="subunit">
    <text evidence="7">Part of the 50S ribosomal subunit; part of the 5S rRNA/L5/L18/L25 subcomplex. Contacts the 5S and 23S rRNAs.</text>
</comment>
<dbReference type="GO" id="GO:0006412">
    <property type="term" value="P:translation"/>
    <property type="evidence" value="ECO:0007669"/>
    <property type="project" value="UniProtKB-UniRule"/>
</dbReference>
<dbReference type="FunFam" id="3.30.420.100:FF:000001">
    <property type="entry name" value="50S ribosomal protein L18"/>
    <property type="match status" value="1"/>
</dbReference>
<evidence type="ECO:0000256" key="4">
    <source>
        <dbReference type="ARBA" id="ARBA00022980"/>
    </source>
</evidence>
<dbReference type="InterPro" id="IPR057268">
    <property type="entry name" value="Ribosomal_L18"/>
</dbReference>
<keyword evidence="3 7" id="KW-0694">RNA-binding</keyword>
<dbReference type="Proteomes" id="UP000237684">
    <property type="component" value="Unassembled WGS sequence"/>
</dbReference>
<feature type="region of interest" description="Disordered" evidence="8">
    <location>
        <begin position="1"/>
        <end position="28"/>
    </location>
</feature>
<dbReference type="GO" id="GO:0008097">
    <property type="term" value="F:5S rRNA binding"/>
    <property type="evidence" value="ECO:0007669"/>
    <property type="project" value="TreeGrafter"/>
</dbReference>
<comment type="similarity">
    <text evidence="1 7">Belongs to the universal ribosomal protein uL18 family.</text>
</comment>
<dbReference type="RefSeq" id="WP_105483793.1">
    <property type="nucleotide sequence ID" value="NZ_NIGF01000008.1"/>
</dbReference>
<keyword evidence="2 7" id="KW-0699">rRNA-binding</keyword>
<dbReference type="PANTHER" id="PTHR12899">
    <property type="entry name" value="39S RIBOSOMAL PROTEIN L18, MITOCHONDRIAL"/>
    <property type="match status" value="1"/>
</dbReference>
<dbReference type="Pfam" id="PF00861">
    <property type="entry name" value="Ribosomal_L18p"/>
    <property type="match status" value="1"/>
</dbReference>
<reference evidence="9 10" key="1">
    <citation type="journal article" date="2018" name="Syst. Appl. Microbiol.">
        <title>Abditibacterium utsteinense sp. nov., the first cultivated member of candidate phylum FBP, isolated from ice-free Antarctic soil samples.</title>
        <authorList>
            <person name="Tahon G."/>
            <person name="Tytgat B."/>
            <person name="Lebbe L."/>
            <person name="Carlier A."/>
            <person name="Willems A."/>
        </authorList>
    </citation>
    <scope>NUCLEOTIDE SEQUENCE [LARGE SCALE GENOMIC DNA]</scope>
    <source>
        <strain evidence="9 10">LMG 29911</strain>
    </source>
</reference>
<dbReference type="OrthoDB" id="9810939at2"/>
<dbReference type="AlphaFoldDB" id="A0A2S8ST32"/>
<proteinExistence type="inferred from homology"/>
<keyword evidence="10" id="KW-1185">Reference proteome</keyword>
<evidence type="ECO:0000256" key="1">
    <source>
        <dbReference type="ARBA" id="ARBA00007116"/>
    </source>
</evidence>
<evidence type="ECO:0000256" key="7">
    <source>
        <dbReference type="HAMAP-Rule" id="MF_01337"/>
    </source>
</evidence>
<dbReference type="InterPro" id="IPR005484">
    <property type="entry name" value="Ribosomal_uL18_bac/plant/anim"/>
</dbReference>
<gene>
    <name evidence="7" type="primary">rplR</name>
    <name evidence="9" type="ORF">B1R32_108171</name>
</gene>
<evidence type="ECO:0000313" key="10">
    <source>
        <dbReference type="Proteomes" id="UP000237684"/>
    </source>
</evidence>
<dbReference type="PANTHER" id="PTHR12899:SF3">
    <property type="entry name" value="LARGE RIBOSOMAL SUBUNIT PROTEIN UL18M"/>
    <property type="match status" value="1"/>
</dbReference>
<feature type="compositionally biased region" description="Basic residues" evidence="8">
    <location>
        <begin position="10"/>
        <end position="21"/>
    </location>
</feature>
<protein>
    <recommendedName>
        <fullName evidence="6 7">Large ribosomal subunit protein uL18</fullName>
    </recommendedName>
</protein>
<sequence length="122" mass="13108">MAKKNGNDLRKRRHQRLRQKVKGTAARPRLHVSRTLRHIHVQVIDDVNGKTLASSSTMQADVASQIEGGKGSVAAAKVVGAAIAAKAKEVGIEAVVFDRNGVQYHGAVKEFAEAAREAGLQF</sequence>
<organism evidence="9 10">
    <name type="scientific">Abditibacterium utsteinense</name>
    <dbReference type="NCBI Taxonomy" id="1960156"/>
    <lineage>
        <taxon>Bacteria</taxon>
        <taxon>Pseudomonadati</taxon>
        <taxon>Abditibacteriota</taxon>
        <taxon>Abditibacteriia</taxon>
        <taxon>Abditibacteriales</taxon>
        <taxon>Abditibacteriaceae</taxon>
        <taxon>Abditibacterium</taxon>
    </lineage>
</organism>
<keyword evidence="5 7" id="KW-0687">Ribonucleoprotein</keyword>
<dbReference type="InterPro" id="IPR004389">
    <property type="entry name" value="Ribosomal_uL18_bac-type"/>
</dbReference>
<keyword evidence="4 7" id="KW-0689">Ribosomal protein</keyword>
<name>A0A2S8ST32_9BACT</name>
<dbReference type="EMBL" id="NIGF01000008">
    <property type="protein sequence ID" value="PQV63960.1"/>
    <property type="molecule type" value="Genomic_DNA"/>
</dbReference>
<dbReference type="SUPFAM" id="SSF53137">
    <property type="entry name" value="Translational machinery components"/>
    <property type="match status" value="1"/>
</dbReference>
<dbReference type="NCBIfam" id="TIGR00060">
    <property type="entry name" value="L18_bact"/>
    <property type="match status" value="1"/>
</dbReference>
<evidence type="ECO:0000256" key="8">
    <source>
        <dbReference type="SAM" id="MobiDB-lite"/>
    </source>
</evidence>
<accession>A0A2S8ST32</accession>
<comment type="function">
    <text evidence="7">This is one of the proteins that bind and probably mediate the attachment of the 5S RNA into the large ribosomal subunit, where it forms part of the central protuberance.</text>
</comment>
<evidence type="ECO:0000313" key="9">
    <source>
        <dbReference type="EMBL" id="PQV63960.1"/>
    </source>
</evidence>